<dbReference type="PANTHER" id="PTHR47723:SF23">
    <property type="entry name" value="REVERSE TRANSCRIPTASE-LIKE PROTEIN"/>
    <property type="match status" value="1"/>
</dbReference>
<dbReference type="Gene3D" id="3.30.420.10">
    <property type="entry name" value="Ribonuclease H-like superfamily/Ribonuclease H"/>
    <property type="match status" value="1"/>
</dbReference>
<dbReference type="Pfam" id="PF13456">
    <property type="entry name" value="RVT_3"/>
    <property type="match status" value="1"/>
</dbReference>
<evidence type="ECO:0000313" key="2">
    <source>
        <dbReference type="EMBL" id="KAK5831442.1"/>
    </source>
</evidence>
<evidence type="ECO:0000313" key="3">
    <source>
        <dbReference type="Proteomes" id="UP001358586"/>
    </source>
</evidence>
<keyword evidence="3" id="KW-1185">Reference proteome</keyword>
<dbReference type="InterPro" id="IPR053151">
    <property type="entry name" value="RNase_H-like"/>
</dbReference>
<comment type="caution">
    <text evidence="2">The sequence shown here is derived from an EMBL/GenBank/DDBJ whole genome shotgun (WGS) entry which is preliminary data.</text>
</comment>
<dbReference type="EMBL" id="JARKNE010000005">
    <property type="protein sequence ID" value="KAK5831442.1"/>
    <property type="molecule type" value="Genomic_DNA"/>
</dbReference>
<sequence length="202" mass="22973">MMLALGNIFRCQRLIQNPVRFLVRNCHKESIPVSWGTPKIGWTKLNFDGSCKGRKGNGSIGGVIRNHKAEFLLGYAESIGRTTSTIAELSALRRGLELVLENGWTDVWLEGDDKTLIDIIVCRRQVKCAELQRHVGHINLIIPELNNCIVTHIYREGNRAADKLAQIGHQLEKPRIWWHDPPNEVGRIVDEDAEGKIILRRR</sequence>
<dbReference type="InterPro" id="IPR044730">
    <property type="entry name" value="RNase_H-like_dom_plant"/>
</dbReference>
<proteinExistence type="predicted"/>
<dbReference type="InterPro" id="IPR036397">
    <property type="entry name" value="RNaseH_sf"/>
</dbReference>
<dbReference type="PANTHER" id="PTHR47723">
    <property type="entry name" value="OS05G0353850 PROTEIN"/>
    <property type="match status" value="1"/>
</dbReference>
<dbReference type="Proteomes" id="UP001358586">
    <property type="component" value="Chromosome 5"/>
</dbReference>
<dbReference type="CDD" id="cd06222">
    <property type="entry name" value="RNase_H_like"/>
    <property type="match status" value="1"/>
</dbReference>
<name>A0ABR0PXB9_GOSAR</name>
<gene>
    <name evidence="2" type="ORF">PVK06_015240</name>
</gene>
<protein>
    <recommendedName>
        <fullName evidence="1">RNase H type-1 domain-containing protein</fullName>
    </recommendedName>
</protein>
<dbReference type="PROSITE" id="PS50879">
    <property type="entry name" value="RNASE_H_1"/>
    <property type="match status" value="1"/>
</dbReference>
<reference evidence="2 3" key="1">
    <citation type="submission" date="2023-03" db="EMBL/GenBank/DDBJ databases">
        <title>WGS of Gossypium arboreum.</title>
        <authorList>
            <person name="Yu D."/>
        </authorList>
    </citation>
    <scope>NUCLEOTIDE SEQUENCE [LARGE SCALE GENOMIC DNA]</scope>
    <source>
        <tissue evidence="2">Leaf</tissue>
    </source>
</reference>
<organism evidence="2 3">
    <name type="scientific">Gossypium arboreum</name>
    <name type="common">Tree cotton</name>
    <name type="synonym">Gossypium nanking</name>
    <dbReference type="NCBI Taxonomy" id="29729"/>
    <lineage>
        <taxon>Eukaryota</taxon>
        <taxon>Viridiplantae</taxon>
        <taxon>Streptophyta</taxon>
        <taxon>Embryophyta</taxon>
        <taxon>Tracheophyta</taxon>
        <taxon>Spermatophyta</taxon>
        <taxon>Magnoliopsida</taxon>
        <taxon>eudicotyledons</taxon>
        <taxon>Gunneridae</taxon>
        <taxon>Pentapetalae</taxon>
        <taxon>rosids</taxon>
        <taxon>malvids</taxon>
        <taxon>Malvales</taxon>
        <taxon>Malvaceae</taxon>
        <taxon>Malvoideae</taxon>
        <taxon>Gossypium</taxon>
    </lineage>
</organism>
<dbReference type="SUPFAM" id="SSF53098">
    <property type="entry name" value="Ribonuclease H-like"/>
    <property type="match status" value="1"/>
</dbReference>
<accession>A0ABR0PXB9</accession>
<dbReference type="InterPro" id="IPR002156">
    <property type="entry name" value="RNaseH_domain"/>
</dbReference>
<dbReference type="InterPro" id="IPR012337">
    <property type="entry name" value="RNaseH-like_sf"/>
</dbReference>
<feature type="domain" description="RNase H type-1" evidence="1">
    <location>
        <begin position="39"/>
        <end position="170"/>
    </location>
</feature>
<evidence type="ECO:0000259" key="1">
    <source>
        <dbReference type="PROSITE" id="PS50879"/>
    </source>
</evidence>